<accession>A0A3E4TLS7</accession>
<evidence type="ECO:0000313" key="2">
    <source>
        <dbReference type="EMBL" id="RGL92042.1"/>
    </source>
</evidence>
<keyword evidence="2" id="KW-0808">Transferase</keyword>
<gene>
    <name evidence="2" type="ORF">DXC39_32865</name>
</gene>
<dbReference type="InterPro" id="IPR029044">
    <property type="entry name" value="Nucleotide-diphossugar_trans"/>
</dbReference>
<dbReference type="AlphaFoldDB" id="A0A3E4TLS7"/>
<protein>
    <submittedName>
        <fullName evidence="2">Glycosyltransferase family 2 protein</fullName>
    </submittedName>
</protein>
<dbReference type="SUPFAM" id="SSF53448">
    <property type="entry name" value="Nucleotide-diphospho-sugar transferases"/>
    <property type="match status" value="1"/>
</dbReference>
<dbReference type="Proteomes" id="UP000261257">
    <property type="component" value="Unassembled WGS sequence"/>
</dbReference>
<evidence type="ECO:0000259" key="1">
    <source>
        <dbReference type="Pfam" id="PF17994"/>
    </source>
</evidence>
<feature type="domain" description="Galactofuranosyltransferase GlfT2 N-terminal" evidence="1">
    <location>
        <begin position="8"/>
        <end position="92"/>
    </location>
</feature>
<dbReference type="InterPro" id="IPR040492">
    <property type="entry name" value="GlfT2_N"/>
</dbReference>
<evidence type="ECO:0000313" key="3">
    <source>
        <dbReference type="Proteomes" id="UP000261257"/>
    </source>
</evidence>
<organism evidence="2 3">
    <name type="scientific">Hungatella hathewayi</name>
    <dbReference type="NCBI Taxonomy" id="154046"/>
    <lineage>
        <taxon>Bacteria</taxon>
        <taxon>Bacillati</taxon>
        <taxon>Bacillota</taxon>
        <taxon>Clostridia</taxon>
        <taxon>Lachnospirales</taxon>
        <taxon>Lachnospiraceae</taxon>
        <taxon>Hungatella</taxon>
    </lineage>
</organism>
<sequence>MILIGLPLQNIVFPISDKHIPHRRLFYDGIGAYDVKNRAFEIPGQYTCNFASYLNSFSIKKWKKYTAIEKTTLSLVIQGTFKIDLIGYHLEETSPVENILKTCSYSLNTPKELNIEYPYSDDTIIGFRITTFDKCFIWTGKFIGEFYSDNIRDVCLSLVTTTCKKEKFVTENLELLKQEILASDEDIKNNLYIHVIDNGKTLNKSELDSWHITVHPNSNTGGSGGFSKGMLESLIQTPKATHVLLMDDDVLILPESIKRTYALLKVLKPLYHNCFVSGAMLYYENMSTQHEDIGTVTTEGFFSPLKPPLLLNNIKNVILNEENWTNSTRQYAAWWYCCIPVNLIEENGFSMPFFIRGDDVEYSLRCKAEIITMNGICIWHMGFEDKFSNSLNRYQEVRNMLIIRDVVDCCNSIKYINTAKKLFRQEILCFNYNGAEMVLRAINHYLQGPLFLKKICNEDIFKENNSKNEKLIPLASIFPLDQSIDIKSLKQDLPRKKGESFIYKLTYNGHRFLPINWLKKKSGIIAWGAYYQPQRQSLHKKLLAINISSQTGIYRSLDKTKYKKLKREFYKLLLLYYMKHRKIQKEYRLKQQILVSAEYWKNII</sequence>
<dbReference type="GO" id="GO:0016740">
    <property type="term" value="F:transferase activity"/>
    <property type="evidence" value="ECO:0007669"/>
    <property type="project" value="UniProtKB-KW"/>
</dbReference>
<comment type="caution">
    <text evidence="2">The sequence shown here is derived from an EMBL/GenBank/DDBJ whole genome shotgun (WGS) entry which is preliminary data.</text>
</comment>
<dbReference type="EMBL" id="QSSQ01000075">
    <property type="protein sequence ID" value="RGL92042.1"/>
    <property type="molecule type" value="Genomic_DNA"/>
</dbReference>
<proteinExistence type="predicted"/>
<dbReference type="Gene3D" id="3.90.550.60">
    <property type="match status" value="1"/>
</dbReference>
<name>A0A3E4TLS7_9FIRM</name>
<dbReference type="Pfam" id="PF17994">
    <property type="entry name" value="Glft2_N"/>
    <property type="match status" value="1"/>
</dbReference>
<reference evidence="2 3" key="1">
    <citation type="submission" date="2018-08" db="EMBL/GenBank/DDBJ databases">
        <title>A genome reference for cultivated species of the human gut microbiota.</title>
        <authorList>
            <person name="Zou Y."/>
            <person name="Xue W."/>
            <person name="Luo G."/>
        </authorList>
    </citation>
    <scope>NUCLEOTIDE SEQUENCE [LARGE SCALE GENOMIC DNA]</scope>
    <source>
        <strain evidence="2 3">TF05-11AC</strain>
    </source>
</reference>